<dbReference type="Gene3D" id="1.10.10.10">
    <property type="entry name" value="Winged helix-like DNA-binding domain superfamily/Winged helix DNA-binding domain"/>
    <property type="match status" value="1"/>
</dbReference>
<dbReference type="SUPFAM" id="SSF46785">
    <property type="entry name" value="Winged helix' DNA-binding domain"/>
    <property type="match status" value="1"/>
</dbReference>
<dbReference type="Proteomes" id="UP000294555">
    <property type="component" value="Unassembled WGS sequence"/>
</dbReference>
<dbReference type="Pfam" id="PF00392">
    <property type="entry name" value="GntR"/>
    <property type="match status" value="1"/>
</dbReference>
<sequence length="231" mass="26553">MGDNSSNEKLRGKHPTEEIIYQRLVNAIIDKRLRPGQHLNEVKLAESYNIPRSRVRRVLERLRDEDVVEIRLHHGAFVCRPTVEDAKYVFEARRHLEDVVISLVCERATAEDIESLRALLVQERSAFEAHRNDVNRMAAEFHILLAHIARNPVIERMVGLLIQRCILVQSVYETKEGVLCLTNEHADLVDSLAVGDIGGAQEKMHHHFDHIISSLDLSEARRSDIDIYDFI</sequence>
<dbReference type="SMART" id="SM00895">
    <property type="entry name" value="FCD"/>
    <property type="match status" value="1"/>
</dbReference>
<dbReference type="RefSeq" id="WP_132922248.1">
    <property type="nucleotide sequence ID" value="NZ_CP075169.1"/>
</dbReference>
<dbReference type="OrthoDB" id="8638122at2"/>
<dbReference type="InterPro" id="IPR036390">
    <property type="entry name" value="WH_DNA-bd_sf"/>
</dbReference>
<dbReference type="GO" id="GO:0003677">
    <property type="term" value="F:DNA binding"/>
    <property type="evidence" value="ECO:0007669"/>
    <property type="project" value="UniProtKB-KW"/>
</dbReference>
<reference evidence="5 6" key="1">
    <citation type="submission" date="2019-02" db="EMBL/GenBank/DDBJ databases">
        <title>Investigation of anaerobic lignin degradation for improved lignocellulosic biofuels.</title>
        <authorList>
            <person name="Deangelis K."/>
        </authorList>
    </citation>
    <scope>NUCLEOTIDE SEQUENCE [LARGE SCALE GENOMIC DNA]</scope>
    <source>
        <strain evidence="5 6">159R</strain>
    </source>
</reference>
<dbReference type="PANTHER" id="PTHR43537">
    <property type="entry name" value="TRANSCRIPTIONAL REGULATOR, GNTR FAMILY"/>
    <property type="match status" value="1"/>
</dbReference>
<dbReference type="PANTHER" id="PTHR43537:SF53">
    <property type="entry name" value="HTH-TYPE TRANSCRIPTIONAL REPRESSOR NANR"/>
    <property type="match status" value="1"/>
</dbReference>
<evidence type="ECO:0000256" key="1">
    <source>
        <dbReference type="ARBA" id="ARBA00023015"/>
    </source>
</evidence>
<name>A0A4R1N847_9GAMM</name>
<evidence type="ECO:0000256" key="2">
    <source>
        <dbReference type="ARBA" id="ARBA00023125"/>
    </source>
</evidence>
<protein>
    <submittedName>
        <fullName evidence="5">GntR family transcriptional regulator</fullName>
    </submittedName>
</protein>
<keyword evidence="1" id="KW-0805">Transcription regulation</keyword>
<dbReference type="InterPro" id="IPR000524">
    <property type="entry name" value="Tscrpt_reg_HTH_GntR"/>
</dbReference>
<evidence type="ECO:0000313" key="6">
    <source>
        <dbReference type="Proteomes" id="UP000294555"/>
    </source>
</evidence>
<organism evidence="5 6">
    <name type="scientific">Sodalis ligni</name>
    <dbReference type="NCBI Taxonomy" id="2697027"/>
    <lineage>
        <taxon>Bacteria</taxon>
        <taxon>Pseudomonadati</taxon>
        <taxon>Pseudomonadota</taxon>
        <taxon>Gammaproteobacteria</taxon>
        <taxon>Enterobacterales</taxon>
        <taxon>Bruguierivoracaceae</taxon>
        <taxon>Sodalis</taxon>
    </lineage>
</organism>
<evidence type="ECO:0000313" key="5">
    <source>
        <dbReference type="EMBL" id="TCL03373.1"/>
    </source>
</evidence>
<dbReference type="GO" id="GO:0003700">
    <property type="term" value="F:DNA-binding transcription factor activity"/>
    <property type="evidence" value="ECO:0007669"/>
    <property type="project" value="InterPro"/>
</dbReference>
<dbReference type="PROSITE" id="PS50949">
    <property type="entry name" value="HTH_GNTR"/>
    <property type="match status" value="1"/>
</dbReference>
<dbReference type="InterPro" id="IPR036388">
    <property type="entry name" value="WH-like_DNA-bd_sf"/>
</dbReference>
<keyword evidence="6" id="KW-1185">Reference proteome</keyword>
<accession>A0A4R1N847</accession>
<dbReference type="SMART" id="SM00345">
    <property type="entry name" value="HTH_GNTR"/>
    <property type="match status" value="1"/>
</dbReference>
<dbReference type="Pfam" id="PF07729">
    <property type="entry name" value="FCD"/>
    <property type="match status" value="1"/>
</dbReference>
<comment type="caution">
    <text evidence="5">The sequence shown here is derived from an EMBL/GenBank/DDBJ whole genome shotgun (WGS) entry which is preliminary data.</text>
</comment>
<feature type="domain" description="HTH gntR-type" evidence="4">
    <location>
        <begin position="14"/>
        <end position="81"/>
    </location>
</feature>
<dbReference type="SUPFAM" id="SSF48008">
    <property type="entry name" value="GntR ligand-binding domain-like"/>
    <property type="match status" value="1"/>
</dbReference>
<dbReference type="InterPro" id="IPR008920">
    <property type="entry name" value="TF_FadR/GntR_C"/>
</dbReference>
<keyword evidence="2" id="KW-0238">DNA-binding</keyword>
<evidence type="ECO:0000259" key="4">
    <source>
        <dbReference type="PROSITE" id="PS50949"/>
    </source>
</evidence>
<dbReference type="Gene3D" id="1.20.120.530">
    <property type="entry name" value="GntR ligand-binding domain-like"/>
    <property type="match status" value="1"/>
</dbReference>
<dbReference type="AlphaFoldDB" id="A0A4R1N847"/>
<gene>
    <name evidence="5" type="ORF">EZJ58_1439</name>
</gene>
<evidence type="ECO:0000256" key="3">
    <source>
        <dbReference type="ARBA" id="ARBA00023163"/>
    </source>
</evidence>
<dbReference type="InterPro" id="IPR011711">
    <property type="entry name" value="GntR_C"/>
</dbReference>
<keyword evidence="3" id="KW-0804">Transcription</keyword>
<dbReference type="EMBL" id="SJOI01000001">
    <property type="protein sequence ID" value="TCL03373.1"/>
    <property type="molecule type" value="Genomic_DNA"/>
</dbReference>
<proteinExistence type="predicted"/>